<dbReference type="Proteomes" id="UP000095287">
    <property type="component" value="Unplaced"/>
</dbReference>
<proteinExistence type="predicted"/>
<keyword evidence="1" id="KW-1185">Reference proteome</keyword>
<organism evidence="1 2">
    <name type="scientific">Steinernema glaseri</name>
    <dbReference type="NCBI Taxonomy" id="37863"/>
    <lineage>
        <taxon>Eukaryota</taxon>
        <taxon>Metazoa</taxon>
        <taxon>Ecdysozoa</taxon>
        <taxon>Nematoda</taxon>
        <taxon>Chromadorea</taxon>
        <taxon>Rhabditida</taxon>
        <taxon>Tylenchina</taxon>
        <taxon>Panagrolaimomorpha</taxon>
        <taxon>Strongyloidoidea</taxon>
        <taxon>Steinernematidae</taxon>
        <taxon>Steinernema</taxon>
    </lineage>
</organism>
<protein>
    <submittedName>
        <fullName evidence="2">Secreted protein</fullName>
    </submittedName>
</protein>
<evidence type="ECO:0000313" key="2">
    <source>
        <dbReference type="WBParaSite" id="L893_g17850.t1"/>
    </source>
</evidence>
<accession>A0A1I7YMI9</accession>
<evidence type="ECO:0000313" key="1">
    <source>
        <dbReference type="Proteomes" id="UP000095287"/>
    </source>
</evidence>
<name>A0A1I7YMI9_9BILA</name>
<sequence>MQKTLARAALFAATGHRTQTTETTDFVQNTLSPRTQSVPSPSSRPFDARLSFFFVFQPVEPMCIHHVSPCFAFSVLLLSGQLIMLSTTPNPGISFCC</sequence>
<reference evidence="2" key="1">
    <citation type="submission" date="2016-11" db="UniProtKB">
        <authorList>
            <consortium name="WormBaseParasite"/>
        </authorList>
    </citation>
    <scope>IDENTIFICATION</scope>
</reference>
<dbReference type="WBParaSite" id="L893_g17850.t1">
    <property type="protein sequence ID" value="L893_g17850.t1"/>
    <property type="gene ID" value="L893_g17850"/>
</dbReference>
<dbReference type="AlphaFoldDB" id="A0A1I7YMI9"/>